<organism evidence="3 4">
    <name type="scientific">Marchantia polymorpha</name>
    <name type="common">Common liverwort</name>
    <name type="synonym">Marchantia aquatica</name>
    <dbReference type="NCBI Taxonomy" id="3197"/>
    <lineage>
        <taxon>Eukaryota</taxon>
        <taxon>Viridiplantae</taxon>
        <taxon>Streptophyta</taxon>
        <taxon>Embryophyta</taxon>
        <taxon>Marchantiophyta</taxon>
        <taxon>Marchantiopsida</taxon>
        <taxon>Marchantiidae</taxon>
        <taxon>Marchantiales</taxon>
        <taxon>Marchantiaceae</taxon>
        <taxon>Marchantia</taxon>
    </lineage>
</organism>
<dbReference type="PANTHER" id="PTHR44169:SF6">
    <property type="entry name" value="NADPH-DEPENDENT 1-ACYLDIHYDROXYACETONE PHOSPHATE REDUCTASE"/>
    <property type="match status" value="1"/>
</dbReference>
<name>A0A2R6XMI8_MARPO</name>
<dbReference type="EMBL" id="KZ772680">
    <property type="protein sequence ID" value="PTQ47329.1"/>
    <property type="molecule type" value="Genomic_DNA"/>
</dbReference>
<dbReference type="PANTHER" id="PTHR44169">
    <property type="entry name" value="NADPH-DEPENDENT 1-ACYLDIHYDROXYACETONE PHOSPHATE REDUCTASE"/>
    <property type="match status" value="1"/>
</dbReference>
<dbReference type="Proteomes" id="UP000244005">
    <property type="component" value="Unassembled WGS sequence"/>
</dbReference>
<dbReference type="SUPFAM" id="SSF51735">
    <property type="entry name" value="NAD(P)-binding Rossmann-fold domains"/>
    <property type="match status" value="1"/>
</dbReference>
<protein>
    <submittedName>
        <fullName evidence="3">Uncharacterized protein</fullName>
    </submittedName>
</protein>
<gene>
    <name evidence="3" type="ORF">MARPO_0008s0100</name>
</gene>
<dbReference type="Gene3D" id="3.40.50.720">
    <property type="entry name" value="NAD(P)-binding Rossmann-like Domain"/>
    <property type="match status" value="1"/>
</dbReference>
<evidence type="ECO:0000313" key="4">
    <source>
        <dbReference type="Proteomes" id="UP000244005"/>
    </source>
</evidence>
<dbReference type="Gramene" id="Mp8g11210.1">
    <property type="protein sequence ID" value="Mp8g11210.1.cds"/>
    <property type="gene ID" value="Mp8g11210"/>
</dbReference>
<reference evidence="4" key="1">
    <citation type="journal article" date="2017" name="Cell">
        <title>Insights into land plant evolution garnered from the Marchantia polymorpha genome.</title>
        <authorList>
            <person name="Bowman J.L."/>
            <person name="Kohchi T."/>
            <person name="Yamato K.T."/>
            <person name="Jenkins J."/>
            <person name="Shu S."/>
            <person name="Ishizaki K."/>
            <person name="Yamaoka S."/>
            <person name="Nishihama R."/>
            <person name="Nakamura Y."/>
            <person name="Berger F."/>
            <person name="Adam C."/>
            <person name="Aki S.S."/>
            <person name="Althoff F."/>
            <person name="Araki T."/>
            <person name="Arteaga-Vazquez M.A."/>
            <person name="Balasubrmanian S."/>
            <person name="Barry K."/>
            <person name="Bauer D."/>
            <person name="Boehm C.R."/>
            <person name="Briginshaw L."/>
            <person name="Caballero-Perez J."/>
            <person name="Catarino B."/>
            <person name="Chen F."/>
            <person name="Chiyoda S."/>
            <person name="Chovatia M."/>
            <person name="Davies K.M."/>
            <person name="Delmans M."/>
            <person name="Demura T."/>
            <person name="Dierschke T."/>
            <person name="Dolan L."/>
            <person name="Dorantes-Acosta A.E."/>
            <person name="Eklund D.M."/>
            <person name="Florent S.N."/>
            <person name="Flores-Sandoval E."/>
            <person name="Fujiyama A."/>
            <person name="Fukuzawa H."/>
            <person name="Galik B."/>
            <person name="Grimanelli D."/>
            <person name="Grimwood J."/>
            <person name="Grossniklaus U."/>
            <person name="Hamada T."/>
            <person name="Haseloff J."/>
            <person name="Hetherington A.J."/>
            <person name="Higo A."/>
            <person name="Hirakawa Y."/>
            <person name="Hundley H.N."/>
            <person name="Ikeda Y."/>
            <person name="Inoue K."/>
            <person name="Inoue S.I."/>
            <person name="Ishida S."/>
            <person name="Jia Q."/>
            <person name="Kakita M."/>
            <person name="Kanazawa T."/>
            <person name="Kawai Y."/>
            <person name="Kawashima T."/>
            <person name="Kennedy M."/>
            <person name="Kinose K."/>
            <person name="Kinoshita T."/>
            <person name="Kohara Y."/>
            <person name="Koide E."/>
            <person name="Komatsu K."/>
            <person name="Kopischke S."/>
            <person name="Kubo M."/>
            <person name="Kyozuka J."/>
            <person name="Lagercrantz U."/>
            <person name="Lin S.S."/>
            <person name="Lindquist E."/>
            <person name="Lipzen A.M."/>
            <person name="Lu C.W."/>
            <person name="De Luna E."/>
            <person name="Martienssen R.A."/>
            <person name="Minamino N."/>
            <person name="Mizutani M."/>
            <person name="Mizutani M."/>
            <person name="Mochizuki N."/>
            <person name="Monte I."/>
            <person name="Mosher R."/>
            <person name="Nagasaki H."/>
            <person name="Nakagami H."/>
            <person name="Naramoto S."/>
            <person name="Nishitani K."/>
            <person name="Ohtani M."/>
            <person name="Okamoto T."/>
            <person name="Okumura M."/>
            <person name="Phillips J."/>
            <person name="Pollak B."/>
            <person name="Reinders A."/>
            <person name="Rovekamp M."/>
            <person name="Sano R."/>
            <person name="Sawa S."/>
            <person name="Schmid M.W."/>
            <person name="Shirakawa M."/>
            <person name="Solano R."/>
            <person name="Spunde A."/>
            <person name="Suetsugu N."/>
            <person name="Sugano S."/>
            <person name="Sugiyama A."/>
            <person name="Sun R."/>
            <person name="Suzuki Y."/>
            <person name="Takenaka M."/>
            <person name="Takezawa D."/>
            <person name="Tomogane H."/>
            <person name="Tsuzuki M."/>
            <person name="Ueda T."/>
            <person name="Umeda M."/>
            <person name="Ward J.M."/>
            <person name="Watanabe Y."/>
            <person name="Yazaki K."/>
            <person name="Yokoyama R."/>
            <person name="Yoshitake Y."/>
            <person name="Yotsui I."/>
            <person name="Zachgo S."/>
            <person name="Schmutz J."/>
        </authorList>
    </citation>
    <scope>NUCLEOTIDE SEQUENCE [LARGE SCALE GENOMIC DNA]</scope>
    <source>
        <strain evidence="4">Tak-1</strain>
    </source>
</reference>
<dbReference type="InterPro" id="IPR036291">
    <property type="entry name" value="NAD(P)-bd_dom_sf"/>
</dbReference>
<dbReference type="GO" id="GO:0016491">
    <property type="term" value="F:oxidoreductase activity"/>
    <property type="evidence" value="ECO:0007669"/>
    <property type="project" value="UniProtKB-KW"/>
</dbReference>
<sequence>MNPRFSENCESQPMEKPFFTTGDSDAGKLFFSSQPGYVVIARTSRLFTRFVELDASFGSTLFGTSASLKLSQNQVSGKRNMGAARRKEAAGSVVLVTGCKDGGIGSLLAMVFAAAVCHVLATPCSLSSVIRSKMSPGIQTMELDITTLDSVLVYLSAQFDSLSCIDPVRWPEVGSWSCAR</sequence>
<evidence type="ECO:0000313" key="3">
    <source>
        <dbReference type="EMBL" id="PTQ47329.1"/>
    </source>
</evidence>
<keyword evidence="2" id="KW-0560">Oxidoreductase</keyword>
<dbReference type="OrthoDB" id="2102561at2759"/>
<dbReference type="AlphaFoldDB" id="A0A2R6XMI8"/>
<accession>A0A2R6XMI8</accession>
<keyword evidence="4" id="KW-1185">Reference proteome</keyword>
<evidence type="ECO:0000256" key="1">
    <source>
        <dbReference type="ARBA" id="ARBA00006484"/>
    </source>
</evidence>
<proteinExistence type="inferred from homology"/>
<comment type="similarity">
    <text evidence="1">Belongs to the short-chain dehydrogenases/reductases (SDR) family.</text>
</comment>
<evidence type="ECO:0000256" key="2">
    <source>
        <dbReference type="ARBA" id="ARBA00023002"/>
    </source>
</evidence>